<dbReference type="InterPro" id="IPR046364">
    <property type="entry name" value="Exo70_C"/>
</dbReference>
<dbReference type="GO" id="GO:0005546">
    <property type="term" value="F:phosphatidylinositol-4,5-bisphosphate binding"/>
    <property type="evidence" value="ECO:0007669"/>
    <property type="project" value="InterPro"/>
</dbReference>
<organism evidence="6 7">
    <name type="scientific">Schizophyllum amplum</name>
    <dbReference type="NCBI Taxonomy" id="97359"/>
    <lineage>
        <taxon>Eukaryota</taxon>
        <taxon>Fungi</taxon>
        <taxon>Dikarya</taxon>
        <taxon>Basidiomycota</taxon>
        <taxon>Agaricomycotina</taxon>
        <taxon>Agaricomycetes</taxon>
        <taxon>Agaricomycetidae</taxon>
        <taxon>Agaricales</taxon>
        <taxon>Schizophyllaceae</taxon>
        <taxon>Schizophyllum</taxon>
    </lineage>
</organism>
<gene>
    <name evidence="6" type="ORF">BD626DRAFT_404379</name>
</gene>
<dbReference type="InterPro" id="IPR004140">
    <property type="entry name" value="Exo70"/>
</dbReference>
<dbReference type="Proteomes" id="UP000320762">
    <property type="component" value="Unassembled WGS sequence"/>
</dbReference>
<evidence type="ECO:0000256" key="1">
    <source>
        <dbReference type="ARBA" id="ARBA00006756"/>
    </source>
</evidence>
<dbReference type="PANTHER" id="PTHR12542">
    <property type="entry name" value="EXOCYST COMPLEX PROTEIN EXO70"/>
    <property type="match status" value="1"/>
</dbReference>
<dbReference type="GO" id="GO:0005935">
    <property type="term" value="C:cellular bud neck"/>
    <property type="evidence" value="ECO:0007669"/>
    <property type="project" value="UniProtKB-SubCell"/>
</dbReference>
<protein>
    <recommendedName>
        <fullName evidence="4">Exocyst complex protein EXO70</fullName>
    </recommendedName>
</protein>
<proteinExistence type="inferred from homology"/>
<dbReference type="SUPFAM" id="SSF74788">
    <property type="entry name" value="Cullin repeat-like"/>
    <property type="match status" value="1"/>
</dbReference>
<dbReference type="GO" id="GO:0000145">
    <property type="term" value="C:exocyst"/>
    <property type="evidence" value="ECO:0007669"/>
    <property type="project" value="InterPro"/>
</dbReference>
<evidence type="ECO:0000256" key="3">
    <source>
        <dbReference type="ARBA" id="ARBA00022483"/>
    </source>
</evidence>
<keyword evidence="4" id="KW-0653">Protein transport</keyword>
<dbReference type="InterPro" id="IPR016159">
    <property type="entry name" value="Cullin_repeat-like_dom_sf"/>
</dbReference>
<dbReference type="Gene3D" id="1.20.1280.170">
    <property type="entry name" value="Exocyst complex component Exo70"/>
    <property type="match status" value="1"/>
</dbReference>
<keyword evidence="7" id="KW-1185">Reference proteome</keyword>
<name>A0A550CBU7_9AGAR</name>
<reference evidence="6 7" key="1">
    <citation type="journal article" date="2019" name="New Phytol.">
        <title>Comparative genomics reveals unique wood-decay strategies and fruiting body development in the Schizophyllaceae.</title>
        <authorList>
            <person name="Almasi E."/>
            <person name="Sahu N."/>
            <person name="Krizsan K."/>
            <person name="Balint B."/>
            <person name="Kovacs G.M."/>
            <person name="Kiss B."/>
            <person name="Cseklye J."/>
            <person name="Drula E."/>
            <person name="Henrissat B."/>
            <person name="Nagy I."/>
            <person name="Chovatia M."/>
            <person name="Adam C."/>
            <person name="LaButti K."/>
            <person name="Lipzen A."/>
            <person name="Riley R."/>
            <person name="Grigoriev I.V."/>
            <person name="Nagy L.G."/>
        </authorList>
    </citation>
    <scope>NUCLEOTIDE SEQUENCE [LARGE SCALE GENOMIC DNA]</scope>
    <source>
        <strain evidence="6 7">NL-1724</strain>
    </source>
</reference>
<dbReference type="AlphaFoldDB" id="A0A550CBU7"/>
<keyword evidence="3 4" id="KW-0268">Exocytosis</keyword>
<evidence type="ECO:0000313" key="6">
    <source>
        <dbReference type="EMBL" id="TRM62269.1"/>
    </source>
</evidence>
<comment type="caution">
    <text evidence="6">The sequence shown here is derived from an EMBL/GenBank/DDBJ whole genome shotgun (WGS) entry which is preliminary data.</text>
</comment>
<dbReference type="Pfam" id="PF03081">
    <property type="entry name" value="Exo70_C"/>
    <property type="match status" value="1"/>
</dbReference>
<evidence type="ECO:0000259" key="5">
    <source>
        <dbReference type="Pfam" id="PF03081"/>
    </source>
</evidence>
<dbReference type="STRING" id="97359.A0A550CBU7"/>
<evidence type="ECO:0000256" key="4">
    <source>
        <dbReference type="RuleBase" id="RU365026"/>
    </source>
</evidence>
<dbReference type="PANTHER" id="PTHR12542:SF41">
    <property type="entry name" value="EXOCYST COMPLEX COMPONENT 7"/>
    <property type="match status" value="1"/>
</dbReference>
<comment type="similarity">
    <text evidence="1 4">Belongs to the EXO70 family.</text>
</comment>
<comment type="subcellular location">
    <subcellularLocation>
        <location evidence="4">Bud</location>
    </subcellularLocation>
    <subcellularLocation>
        <location evidence="4">Bud neck</location>
    </subcellularLocation>
</comment>
<feature type="domain" description="Exocyst complex subunit Exo70 C-terminal" evidence="5">
    <location>
        <begin position="265"/>
        <end position="607"/>
    </location>
</feature>
<keyword evidence="2 4" id="KW-0813">Transport</keyword>
<dbReference type="EMBL" id="VDMD01000013">
    <property type="protein sequence ID" value="TRM62269.1"/>
    <property type="molecule type" value="Genomic_DNA"/>
</dbReference>
<evidence type="ECO:0000313" key="7">
    <source>
        <dbReference type="Proteomes" id="UP000320762"/>
    </source>
</evidence>
<sequence length="613" mass="68118">MDDESAEIELLEQNLNKTRQISHRMTSILDSFDTRLARLEKSILPLYTSTQILNRRANNIEKALLKIDEVASSQEGIEAEFSLISRGPQPGQLSVYTDVVERLNASIAFKQSDQDSLQTAHLVETGAKKLTQLYTKLVAEGSAGASPPPGTDATANLFPEDILASLNPLVRFLRTLPLPATHPSHPAAPTIMSTLKEAQKGYAEMRGAWARKCLETEAKRVLDRADTIDSLNAGKEFGYWASSLLNVAEEEYGYLVDLAPLTTPALIASAYSTLLNPVLVLFSTTVTSLIAFIKRSLHKHTFLALSSYESLVLLQSKWDMLLSRRGADSRKETKTNELKDGLHALRAVCLRSFPEFLADLRMASMGKGADMSTGLADFTNSVVQYMDRLPEVQAAVGAALVTLGDGNWKMGDGMKTASGKSGEGDEQVLLQHYIYDVVMTTVKSLTELSKTHRRPALGAIFLLNNISYLRQNIMLEPRHDALRDLLSLPTTSMLESNFRTAKAGYFDTNFSPLMQALSDDPKEKGKTAAKEKFTRFFDLLEEVLERHKLARVLEDDSEARESIGEDVIKLVVPALQKFTNKQREKEFSKNPQKYIKMTPDAVEKQLKSLYFEG</sequence>
<dbReference type="GO" id="GO:0006887">
    <property type="term" value="P:exocytosis"/>
    <property type="evidence" value="ECO:0007669"/>
    <property type="project" value="UniProtKB-KW"/>
</dbReference>
<evidence type="ECO:0000256" key="2">
    <source>
        <dbReference type="ARBA" id="ARBA00022448"/>
    </source>
</evidence>
<dbReference type="GO" id="GO:0015031">
    <property type="term" value="P:protein transport"/>
    <property type="evidence" value="ECO:0007669"/>
    <property type="project" value="UniProtKB-KW"/>
</dbReference>
<dbReference type="OrthoDB" id="1922221at2759"/>
<accession>A0A550CBU7</accession>
<comment type="function">
    <text evidence="4">Involved in the secretory pathway as part of the exocyst complex which tethers secretory vesicles to the sites of exocytosis. Also plays a role in the assembly of the exocyst.</text>
</comment>